<dbReference type="RefSeq" id="WP_284103263.1">
    <property type="nucleotide sequence ID" value="NZ_JARRAF010000070.1"/>
</dbReference>
<gene>
    <name evidence="1" type="ORF">PZA18_23120</name>
</gene>
<dbReference type="InterPro" id="IPR006311">
    <property type="entry name" value="TAT_signal"/>
</dbReference>
<dbReference type="PANTHER" id="PTHR35399:SF2">
    <property type="entry name" value="DUF839 DOMAIN-CONTAINING PROTEIN"/>
    <property type="match status" value="1"/>
</dbReference>
<dbReference type="Pfam" id="PF05787">
    <property type="entry name" value="PhoX"/>
    <property type="match status" value="1"/>
</dbReference>
<proteinExistence type="predicted"/>
<protein>
    <submittedName>
        <fullName evidence="1">PhoX family phosphatase</fullName>
    </submittedName>
</protein>
<sequence length="729" mass="78701">MNRLPHPAIDPDDMGYNDSDNPDFADILTARLSRRGLLRGGLGGAAVTLLGGLGLSGCATPGTGGDIPTTVGGFNFNPVAKSLADAITLPEGYSAEVIYAVGDPLKAGLGAYRNDGSDVDFDWRAGDHHDGMEYFGLKADGSGRDDAGAERGLLAMNHENVTATFLHPEGPTLTGGRRPQQEADREIAAHGVSIVEVRKVNGRFKVNAASRYNRRITPQTPVEIHGPVRGSLLVRTRHSTNATKARGTLNNCAVGRTPWGTFLTCEENWAFYFARAKDDDSKRTPKEQHSLRRYGLMAGADGMSGWASVGEGDFYRRWDMSRNGKSADGSDDYRNEANTFGYVLELDPYQPDSVPRKRTALGRLAHECAVCPAPVAGRPVVFYMGDDTKNEYIYKFVSKALWDPADANGGVVAGDKYLDYGTLYVARFNADGSGDWLPLTMDNSRLTGYTPHPFVDLADIMVNTRVAADAAGGTRMDRPEWCAVNPRNNEVYFTLTNNSNRVLAGANHPKLLPDAANPRAYEDVYGDGSRRNKGNVNGHIIRTRDNGDDPAAVSFRWDIYVFGAEAGAPSSVNLSGLTEVNDMSSPDGITFTRNGLLWIQTDDGAYTDVSNCMMLAALPGRVGDGAAAIVENQQGSDRLEVTTFKGKNPTPDTLRRFMVGPRGCELTGITETPDGRALFVNIQHPGEETPASVLADPAKWHSHWPHGGNSRPRSATIVITKDDGGTIGI</sequence>
<dbReference type="SUPFAM" id="SSF63829">
    <property type="entry name" value="Calcium-dependent phosphotriesterase"/>
    <property type="match status" value="1"/>
</dbReference>
<name>A0ABT7E658_9NEIS</name>
<comment type="caution">
    <text evidence="1">The sequence shown here is derived from an EMBL/GenBank/DDBJ whole genome shotgun (WGS) entry which is preliminary data.</text>
</comment>
<keyword evidence="2" id="KW-1185">Reference proteome</keyword>
<dbReference type="EMBL" id="JARRAF010000070">
    <property type="protein sequence ID" value="MDK2126940.1"/>
    <property type="molecule type" value="Genomic_DNA"/>
</dbReference>
<reference evidence="1" key="1">
    <citation type="submission" date="2023-03" db="EMBL/GenBank/DDBJ databases">
        <title>Chitinimonas shenzhenensis gen. nov., sp. nov., a novel member of family Burkholderiaceae isolated from activated sludge collected in Shen Zhen, China.</title>
        <authorList>
            <person name="Wang X."/>
        </authorList>
    </citation>
    <scope>NUCLEOTIDE SEQUENCE</scope>
    <source>
        <strain evidence="1">DQS-5</strain>
    </source>
</reference>
<organism evidence="1 2">
    <name type="scientific">Parachitinimonas caeni</name>
    <dbReference type="NCBI Taxonomy" id="3031301"/>
    <lineage>
        <taxon>Bacteria</taxon>
        <taxon>Pseudomonadati</taxon>
        <taxon>Pseudomonadota</taxon>
        <taxon>Betaproteobacteria</taxon>
        <taxon>Neisseriales</taxon>
        <taxon>Chitinibacteraceae</taxon>
        <taxon>Parachitinimonas</taxon>
    </lineage>
</organism>
<accession>A0ABT7E658</accession>
<dbReference type="PANTHER" id="PTHR35399">
    <property type="entry name" value="SLR8030 PROTEIN"/>
    <property type="match status" value="1"/>
</dbReference>
<dbReference type="InterPro" id="IPR008557">
    <property type="entry name" value="PhoX"/>
</dbReference>
<dbReference type="PROSITE" id="PS51318">
    <property type="entry name" value="TAT"/>
    <property type="match status" value="1"/>
</dbReference>
<evidence type="ECO:0000313" key="1">
    <source>
        <dbReference type="EMBL" id="MDK2126940.1"/>
    </source>
</evidence>
<evidence type="ECO:0000313" key="2">
    <source>
        <dbReference type="Proteomes" id="UP001172778"/>
    </source>
</evidence>
<dbReference type="Proteomes" id="UP001172778">
    <property type="component" value="Unassembled WGS sequence"/>
</dbReference>